<evidence type="ECO:0000313" key="5">
    <source>
        <dbReference type="Proteomes" id="UP001055437"/>
    </source>
</evidence>
<dbReference type="EMBL" id="CP023671">
    <property type="protein sequence ID" value="AYE33776.1"/>
    <property type="molecule type" value="Genomic_DNA"/>
</dbReference>
<keyword evidence="1" id="KW-0812">Transmembrane</keyword>
<keyword evidence="1" id="KW-1133">Transmembrane helix</keyword>
<reference evidence="2 4" key="1">
    <citation type="submission" date="2017-09" db="EMBL/GenBank/DDBJ databases">
        <authorList>
            <person name="Thomas P."/>
            <person name="Seyboldt C."/>
        </authorList>
    </citation>
    <scope>NUCLEOTIDE SEQUENCE [LARGE SCALE GENOMIC DNA]</scope>
    <source>
        <strain evidence="2 4">DSM 7534</strain>
    </source>
</reference>
<dbReference type="Proteomes" id="UP001055437">
    <property type="component" value="Chromosome"/>
</dbReference>
<protein>
    <submittedName>
        <fullName evidence="2">Uncharacterized protein</fullName>
    </submittedName>
</protein>
<dbReference type="RefSeq" id="WP_066676426.1">
    <property type="nucleotide sequence ID" value="NZ_CP099799.1"/>
</dbReference>
<keyword evidence="1" id="KW-0472">Membrane</keyword>
<sequence>MDIILDLIILTFVIYLFLKKRSIFLLSLSFFYIIELFIDMFSSYLASFAVTFLNISQFITLLLTIVIFIFPKIIHRNI</sequence>
<evidence type="ECO:0000256" key="1">
    <source>
        <dbReference type="SAM" id="Phobius"/>
    </source>
</evidence>
<dbReference type="AlphaFoldDB" id="A0A9N7PIJ6"/>
<dbReference type="Proteomes" id="UP000280586">
    <property type="component" value="Chromosome"/>
</dbReference>
<name>A0A9N7PIJ6_CLOSE</name>
<evidence type="ECO:0000313" key="3">
    <source>
        <dbReference type="EMBL" id="USS00336.1"/>
    </source>
</evidence>
<proteinExistence type="predicted"/>
<gene>
    <name evidence="2" type="ORF">CP523_04445</name>
    <name evidence="3" type="ORF">NH397_12690</name>
</gene>
<dbReference type="EMBL" id="CP099799">
    <property type="protein sequence ID" value="USS00336.1"/>
    <property type="molecule type" value="Genomic_DNA"/>
</dbReference>
<feature type="transmembrane region" description="Helical" evidence="1">
    <location>
        <begin position="44"/>
        <end position="70"/>
    </location>
</feature>
<feature type="transmembrane region" description="Helical" evidence="1">
    <location>
        <begin position="21"/>
        <end position="38"/>
    </location>
</feature>
<accession>A0A9N7PIJ6</accession>
<dbReference type="KEGG" id="csep:CP523_04445"/>
<evidence type="ECO:0000313" key="4">
    <source>
        <dbReference type="Proteomes" id="UP000280586"/>
    </source>
</evidence>
<reference evidence="3" key="2">
    <citation type="submission" date="2022-06" db="EMBL/GenBank/DDBJ databases">
        <authorList>
            <person name="Holder M.E."/>
            <person name="Ajami N.J."/>
            <person name="Petrosino J.F."/>
        </authorList>
    </citation>
    <scope>NUCLEOTIDE SEQUENCE</scope>
    <source>
        <strain evidence="3">RMA 8861</strain>
    </source>
</reference>
<evidence type="ECO:0000313" key="2">
    <source>
        <dbReference type="EMBL" id="AYE33776.1"/>
    </source>
</evidence>
<keyword evidence="5" id="KW-1185">Reference proteome</keyword>
<organism evidence="2 4">
    <name type="scientific">Clostridium septicum</name>
    <dbReference type="NCBI Taxonomy" id="1504"/>
    <lineage>
        <taxon>Bacteria</taxon>
        <taxon>Bacillati</taxon>
        <taxon>Bacillota</taxon>
        <taxon>Clostridia</taxon>
        <taxon>Eubacteriales</taxon>
        <taxon>Clostridiaceae</taxon>
        <taxon>Clostridium</taxon>
    </lineage>
</organism>